<name>A0A554VGH2_9FLAO</name>
<dbReference type="RefSeq" id="WP_143917580.1">
    <property type="nucleotide sequence ID" value="NZ_CANMIK010000051.1"/>
</dbReference>
<keyword evidence="2" id="KW-1185">Reference proteome</keyword>
<comment type="caution">
    <text evidence="1">The sequence shown here is derived from an EMBL/GenBank/DDBJ whole genome shotgun (WGS) entry which is preliminary data.</text>
</comment>
<reference evidence="1 2" key="1">
    <citation type="submission" date="2019-07" db="EMBL/GenBank/DDBJ databases">
        <title>The draft genome sequence of Aquimarina algiphila M91.</title>
        <authorList>
            <person name="Meng X."/>
        </authorList>
    </citation>
    <scope>NUCLEOTIDE SEQUENCE [LARGE SCALE GENOMIC DNA]</scope>
    <source>
        <strain evidence="1 2">M91</strain>
    </source>
</reference>
<gene>
    <name evidence="1" type="ORF">FOF46_19345</name>
</gene>
<dbReference type="AlphaFoldDB" id="A0A554VGH2"/>
<sequence>MINKYGLLFVLMYALSINGQEYKKVYKEDCTLRKALETPKKVKLLRIHCLEKNELSEAVGNFTNLIAIKIQARNLVRLPDILEN</sequence>
<organism evidence="1 2">
    <name type="scientific">Aquimarina algiphila</name>
    <dbReference type="NCBI Taxonomy" id="2047982"/>
    <lineage>
        <taxon>Bacteria</taxon>
        <taxon>Pseudomonadati</taxon>
        <taxon>Bacteroidota</taxon>
        <taxon>Flavobacteriia</taxon>
        <taxon>Flavobacteriales</taxon>
        <taxon>Flavobacteriaceae</taxon>
        <taxon>Aquimarina</taxon>
    </lineage>
</organism>
<protein>
    <recommendedName>
        <fullName evidence="3">Leucine-rich repeat domain-containing protein</fullName>
    </recommendedName>
</protein>
<dbReference type="EMBL" id="VLNR01000045">
    <property type="protein sequence ID" value="TSE06482.1"/>
    <property type="molecule type" value="Genomic_DNA"/>
</dbReference>
<evidence type="ECO:0008006" key="3">
    <source>
        <dbReference type="Google" id="ProtNLM"/>
    </source>
</evidence>
<proteinExistence type="predicted"/>
<evidence type="ECO:0000313" key="2">
    <source>
        <dbReference type="Proteomes" id="UP000318833"/>
    </source>
</evidence>
<accession>A0A554VGH2</accession>
<dbReference type="Proteomes" id="UP000318833">
    <property type="component" value="Unassembled WGS sequence"/>
</dbReference>
<evidence type="ECO:0000313" key="1">
    <source>
        <dbReference type="EMBL" id="TSE06482.1"/>
    </source>
</evidence>